<dbReference type="AlphaFoldDB" id="A0A0A9GEQ1"/>
<dbReference type="EMBL" id="GBRH01178798">
    <property type="protein sequence ID" value="JAE19098.1"/>
    <property type="molecule type" value="Transcribed_RNA"/>
</dbReference>
<protein>
    <submittedName>
        <fullName evidence="1">Uncharacterized protein</fullName>
    </submittedName>
</protein>
<reference evidence="1" key="2">
    <citation type="journal article" date="2015" name="Data Brief">
        <title>Shoot transcriptome of the giant reed, Arundo donax.</title>
        <authorList>
            <person name="Barrero R.A."/>
            <person name="Guerrero F.D."/>
            <person name="Moolhuijzen P."/>
            <person name="Goolsby J.A."/>
            <person name="Tidwell J."/>
            <person name="Bellgard S.E."/>
            <person name="Bellgard M.I."/>
        </authorList>
    </citation>
    <scope>NUCLEOTIDE SEQUENCE</scope>
    <source>
        <tissue evidence="1">Shoot tissue taken approximately 20 cm above the soil surface</tissue>
    </source>
</reference>
<name>A0A0A9GEQ1_ARUDO</name>
<sequence>MNGTFFCLARSWHPVKL</sequence>
<proteinExistence type="predicted"/>
<organism evidence="1">
    <name type="scientific">Arundo donax</name>
    <name type="common">Giant reed</name>
    <name type="synonym">Donax arundinaceus</name>
    <dbReference type="NCBI Taxonomy" id="35708"/>
    <lineage>
        <taxon>Eukaryota</taxon>
        <taxon>Viridiplantae</taxon>
        <taxon>Streptophyta</taxon>
        <taxon>Embryophyta</taxon>
        <taxon>Tracheophyta</taxon>
        <taxon>Spermatophyta</taxon>
        <taxon>Magnoliopsida</taxon>
        <taxon>Liliopsida</taxon>
        <taxon>Poales</taxon>
        <taxon>Poaceae</taxon>
        <taxon>PACMAD clade</taxon>
        <taxon>Arundinoideae</taxon>
        <taxon>Arundineae</taxon>
        <taxon>Arundo</taxon>
    </lineage>
</organism>
<reference evidence="1" key="1">
    <citation type="submission" date="2014-09" db="EMBL/GenBank/DDBJ databases">
        <authorList>
            <person name="Magalhaes I.L.F."/>
            <person name="Oliveira U."/>
            <person name="Santos F.R."/>
            <person name="Vidigal T.H.D.A."/>
            <person name="Brescovit A.D."/>
            <person name="Santos A.J."/>
        </authorList>
    </citation>
    <scope>NUCLEOTIDE SEQUENCE</scope>
    <source>
        <tissue evidence="1">Shoot tissue taken approximately 20 cm above the soil surface</tissue>
    </source>
</reference>
<accession>A0A0A9GEQ1</accession>
<evidence type="ECO:0000313" key="1">
    <source>
        <dbReference type="EMBL" id="JAE19098.1"/>
    </source>
</evidence>